<dbReference type="AlphaFoldDB" id="A0AAN7XIS2"/>
<dbReference type="EMBL" id="JAUZQC010000013">
    <property type="protein sequence ID" value="KAK5861516.1"/>
    <property type="molecule type" value="Genomic_DNA"/>
</dbReference>
<gene>
    <name evidence="1" type="ORF">PBY51_022907</name>
</gene>
<comment type="caution">
    <text evidence="1">The sequence shown here is derived from an EMBL/GenBank/DDBJ whole genome shotgun (WGS) entry which is preliminary data.</text>
</comment>
<protein>
    <submittedName>
        <fullName evidence="1">Uncharacterized protein</fullName>
    </submittedName>
</protein>
<accession>A0AAN7XIS2</accession>
<dbReference type="Proteomes" id="UP001346869">
    <property type="component" value="Unassembled WGS sequence"/>
</dbReference>
<sequence>MQHIMFVAAGHHKVTSVPLQHLDISEVSPWRLSVHGHMTPTPHPPYLVTPSTLAFFVELSSLYLHRGGNELMDGKRQHVTHNSTL</sequence>
<reference evidence="1 2" key="1">
    <citation type="journal article" date="2023" name="Genes (Basel)">
        <title>Chromosome-Level Genome Assembly and Circadian Gene Repertoire of the Patagonia Blennie Eleginops maclovinus-The Closest Ancestral Proxy of Antarctic Cryonotothenioids.</title>
        <authorList>
            <person name="Cheng C.C."/>
            <person name="Rivera-Colon A.G."/>
            <person name="Minhas B.F."/>
            <person name="Wilson L."/>
            <person name="Rayamajhi N."/>
            <person name="Vargas-Chacoff L."/>
            <person name="Catchen J.M."/>
        </authorList>
    </citation>
    <scope>NUCLEOTIDE SEQUENCE [LARGE SCALE GENOMIC DNA]</scope>
    <source>
        <strain evidence="1">JMC-PN-2008</strain>
    </source>
</reference>
<organism evidence="1 2">
    <name type="scientific">Eleginops maclovinus</name>
    <name type="common">Patagonian blennie</name>
    <name type="synonym">Eleginus maclovinus</name>
    <dbReference type="NCBI Taxonomy" id="56733"/>
    <lineage>
        <taxon>Eukaryota</taxon>
        <taxon>Metazoa</taxon>
        <taxon>Chordata</taxon>
        <taxon>Craniata</taxon>
        <taxon>Vertebrata</taxon>
        <taxon>Euteleostomi</taxon>
        <taxon>Actinopterygii</taxon>
        <taxon>Neopterygii</taxon>
        <taxon>Teleostei</taxon>
        <taxon>Neoteleostei</taxon>
        <taxon>Acanthomorphata</taxon>
        <taxon>Eupercaria</taxon>
        <taxon>Perciformes</taxon>
        <taxon>Notothenioidei</taxon>
        <taxon>Eleginopidae</taxon>
        <taxon>Eleginops</taxon>
    </lineage>
</organism>
<reference evidence="1 2" key="2">
    <citation type="journal article" date="2023" name="Mol. Biol. Evol.">
        <title>Genomics of Secondarily Temperate Adaptation in the Only Non-Antarctic Icefish.</title>
        <authorList>
            <person name="Rivera-Colon A.G."/>
            <person name="Rayamajhi N."/>
            <person name="Minhas B.F."/>
            <person name="Madrigal G."/>
            <person name="Bilyk K.T."/>
            <person name="Yoon V."/>
            <person name="Hune M."/>
            <person name="Gregory S."/>
            <person name="Cheng C.H.C."/>
            <person name="Catchen J.M."/>
        </authorList>
    </citation>
    <scope>NUCLEOTIDE SEQUENCE [LARGE SCALE GENOMIC DNA]</scope>
    <source>
        <strain evidence="1">JMC-PN-2008</strain>
    </source>
</reference>
<evidence type="ECO:0000313" key="1">
    <source>
        <dbReference type="EMBL" id="KAK5861516.1"/>
    </source>
</evidence>
<name>A0AAN7XIS2_ELEMC</name>
<keyword evidence="2" id="KW-1185">Reference proteome</keyword>
<proteinExistence type="predicted"/>
<evidence type="ECO:0000313" key="2">
    <source>
        <dbReference type="Proteomes" id="UP001346869"/>
    </source>
</evidence>